<keyword evidence="1" id="KW-0812">Transmembrane</keyword>
<gene>
    <name evidence="2" type="ORF">BpHYR1_050925</name>
</gene>
<evidence type="ECO:0000256" key="1">
    <source>
        <dbReference type="SAM" id="Phobius"/>
    </source>
</evidence>
<protein>
    <recommendedName>
        <fullName evidence="4">RNA-directed DNA polymerase from mobile element jockey-like</fullName>
    </recommendedName>
</protein>
<dbReference type="EMBL" id="REGN01004453">
    <property type="protein sequence ID" value="RNA17454.1"/>
    <property type="molecule type" value="Genomic_DNA"/>
</dbReference>
<name>A0A3M7R254_BRAPC</name>
<proteinExistence type="predicted"/>
<organism evidence="2 3">
    <name type="scientific">Brachionus plicatilis</name>
    <name type="common">Marine rotifer</name>
    <name type="synonym">Brachionus muelleri</name>
    <dbReference type="NCBI Taxonomy" id="10195"/>
    <lineage>
        <taxon>Eukaryota</taxon>
        <taxon>Metazoa</taxon>
        <taxon>Spiralia</taxon>
        <taxon>Gnathifera</taxon>
        <taxon>Rotifera</taxon>
        <taxon>Eurotatoria</taxon>
        <taxon>Monogononta</taxon>
        <taxon>Pseudotrocha</taxon>
        <taxon>Ploima</taxon>
        <taxon>Brachionidae</taxon>
        <taxon>Brachionus</taxon>
    </lineage>
</organism>
<dbReference type="Proteomes" id="UP000276133">
    <property type="component" value="Unassembled WGS sequence"/>
</dbReference>
<keyword evidence="1" id="KW-0472">Membrane</keyword>
<evidence type="ECO:0000313" key="3">
    <source>
        <dbReference type="Proteomes" id="UP000276133"/>
    </source>
</evidence>
<evidence type="ECO:0008006" key="4">
    <source>
        <dbReference type="Google" id="ProtNLM"/>
    </source>
</evidence>
<keyword evidence="1" id="KW-1133">Transmembrane helix</keyword>
<accession>A0A3M7R254</accession>
<feature type="transmembrane region" description="Helical" evidence="1">
    <location>
        <begin position="6"/>
        <end position="28"/>
    </location>
</feature>
<dbReference type="AlphaFoldDB" id="A0A3M7R254"/>
<comment type="caution">
    <text evidence="2">The sequence shown here is derived from an EMBL/GenBank/DDBJ whole genome shotgun (WGS) entry which is preliminary data.</text>
</comment>
<sequence length="186" mass="22183">MYNYLLGRLMFSIVILAWLTNFLNTSAIQYKIYSTKKYNIEQIFTKEFQTLQFSKGDLAKISETKSNCDWNTEFSDQSIDSCYDRFPTIYNSMSEKFIPKFKSCIIRKRLSWMNPELLGFIQLKKTTWHKLKALGRFDLSINENCYKFAKYFFNCQKLFFGSRKDYEKAPIPTIRLLRMFAKSVII</sequence>
<evidence type="ECO:0000313" key="2">
    <source>
        <dbReference type="EMBL" id="RNA17454.1"/>
    </source>
</evidence>
<keyword evidence="3" id="KW-1185">Reference proteome</keyword>
<reference evidence="2 3" key="1">
    <citation type="journal article" date="2018" name="Sci. Rep.">
        <title>Genomic signatures of local adaptation to the degree of environmental predictability in rotifers.</title>
        <authorList>
            <person name="Franch-Gras L."/>
            <person name="Hahn C."/>
            <person name="Garcia-Roger E.M."/>
            <person name="Carmona M.J."/>
            <person name="Serra M."/>
            <person name="Gomez A."/>
        </authorList>
    </citation>
    <scope>NUCLEOTIDE SEQUENCE [LARGE SCALE GENOMIC DNA]</scope>
    <source>
        <strain evidence="2">HYR1</strain>
    </source>
</reference>